<evidence type="ECO:0000313" key="1">
    <source>
        <dbReference type="EMBL" id="QHS77625.1"/>
    </source>
</evidence>
<accession>A0A6C0AE08</accession>
<organism evidence="1">
    <name type="scientific">viral metagenome</name>
    <dbReference type="NCBI Taxonomy" id="1070528"/>
    <lineage>
        <taxon>unclassified sequences</taxon>
        <taxon>metagenomes</taxon>
        <taxon>organismal metagenomes</taxon>
    </lineage>
</organism>
<reference evidence="1" key="1">
    <citation type="journal article" date="2020" name="Nature">
        <title>Giant virus diversity and host interactions through global metagenomics.</title>
        <authorList>
            <person name="Schulz F."/>
            <person name="Roux S."/>
            <person name="Paez-Espino D."/>
            <person name="Jungbluth S."/>
            <person name="Walsh D.A."/>
            <person name="Denef V.J."/>
            <person name="McMahon K.D."/>
            <person name="Konstantinidis K.T."/>
            <person name="Eloe-Fadrosh E.A."/>
            <person name="Kyrpides N.C."/>
            <person name="Woyke T."/>
        </authorList>
    </citation>
    <scope>NUCLEOTIDE SEQUENCE</scope>
    <source>
        <strain evidence="1">GVMAG-S-1021933-23</strain>
    </source>
</reference>
<name>A0A6C0AE08_9ZZZZ</name>
<protein>
    <submittedName>
        <fullName evidence="1">Uncharacterized protein</fullName>
    </submittedName>
</protein>
<proteinExistence type="predicted"/>
<dbReference type="EMBL" id="MN740593">
    <property type="protein sequence ID" value="QHS77625.1"/>
    <property type="molecule type" value="Genomic_DNA"/>
</dbReference>
<dbReference type="AlphaFoldDB" id="A0A6C0AE08"/>
<sequence>MGGNYSKLSLNDKIKLSDFELLLKDSKLLNWKIYTLDSNIKIYVVMYIKKHNDIYIKYTFKNNIIYDIIQIYKIPEENKDF</sequence>